<keyword evidence="2" id="KW-0808">Transferase</keyword>
<feature type="binding site" evidence="3">
    <location>
        <position position="106"/>
    </location>
    <ligand>
        <name>S-adenosyl-L-methionine</name>
        <dbReference type="ChEBI" id="CHEBI:59789"/>
    </ligand>
</feature>
<dbReference type="Proteomes" id="UP000319663">
    <property type="component" value="Unassembled WGS sequence"/>
</dbReference>
<dbReference type="FunFam" id="3.40.50.150:FF:000813">
    <property type="match status" value="1"/>
</dbReference>
<keyword evidence="5" id="KW-1185">Reference proteome</keyword>
<comment type="caution">
    <text evidence="4">The sequence shown here is derived from an EMBL/GenBank/DDBJ whole genome shotgun (WGS) entry which is preliminary data.</text>
</comment>
<name>A0A507R476_MONPU</name>
<feature type="binding site" evidence="3">
    <location>
        <position position="72"/>
    </location>
    <ligand>
        <name>S-adenosyl-L-methionine</name>
        <dbReference type="ChEBI" id="CHEBI:59789"/>
    </ligand>
</feature>
<dbReference type="STRING" id="5098.A0A507R476"/>
<evidence type="ECO:0000256" key="1">
    <source>
        <dbReference type="ARBA" id="ARBA00022603"/>
    </source>
</evidence>
<dbReference type="Pfam" id="PF05971">
    <property type="entry name" value="Methyltransf_10"/>
    <property type="match status" value="1"/>
</dbReference>
<keyword evidence="1" id="KW-0489">Methyltransferase</keyword>
<dbReference type="Gene3D" id="3.40.50.150">
    <property type="entry name" value="Vaccinia Virus protein VP39"/>
    <property type="match status" value="1"/>
</dbReference>
<dbReference type="SUPFAM" id="SSF53335">
    <property type="entry name" value="S-adenosyl-L-methionine-dependent methyltransferases"/>
    <property type="match status" value="1"/>
</dbReference>
<dbReference type="GO" id="GO:0008168">
    <property type="term" value="F:methyltransferase activity"/>
    <property type="evidence" value="ECO:0007669"/>
    <property type="project" value="UniProtKB-UniRule"/>
</dbReference>
<feature type="binding site" evidence="3">
    <location>
        <position position="130"/>
    </location>
    <ligand>
        <name>S-adenosyl-L-methionine</name>
        <dbReference type="ChEBI" id="CHEBI:59789"/>
    </ligand>
</feature>
<evidence type="ECO:0000313" key="5">
    <source>
        <dbReference type="Proteomes" id="UP000319663"/>
    </source>
</evidence>
<dbReference type="AlphaFoldDB" id="A0A507R476"/>
<evidence type="ECO:0000256" key="2">
    <source>
        <dbReference type="ARBA" id="ARBA00022679"/>
    </source>
</evidence>
<sequence length="442" mass="49690">MKSARNIYKDDVDFSALALRSSGFAKYLKPNGQLDFSDPASVRQLSKSLLQRDFGLEVDLPDNRLCPPIPNRLNYIAWIQELLDTTGDEYRDDYDPDRDVLGLDIGTGCCSIYPLLGCSLRPRWKFIATDIDDENIRLSKKTVTANKLEFRIQVKKTSPTDKLIPIDETTAIEGLDFTMCNPPFYASRDEMIASAEAKERPPFSKYECTTQACTGAEVEMVTPGGEIAFVTRMIDESLRLRERVIWYTSMLGKLSSVSVIVEKLIEHGNHNYAVTEFVQGSKTKRWAVAWSWGDMRPAMSVARGIPGFPKHLLPFPSEFTFDISNISIDVVGDKVDSELSALPLRWHWNKGLTAGVGFAKENVWSRQARRKMRGTGNDSTSAAANSAEVDEDQAALGFKVQLRLDIAGENKKVQMQLRWLKGTDTVLFESFCGMLKRKLEGR</sequence>
<feature type="binding site" evidence="3">
    <location>
        <position position="181"/>
    </location>
    <ligand>
        <name>S-adenosyl-L-methionine</name>
        <dbReference type="ChEBI" id="CHEBI:59789"/>
    </ligand>
</feature>
<proteinExistence type="predicted"/>
<reference evidence="4 5" key="1">
    <citation type="submission" date="2019-06" db="EMBL/GenBank/DDBJ databases">
        <title>Wine fermentation using esterase from Monascus purpureus.</title>
        <authorList>
            <person name="Geng C."/>
            <person name="Zhang Y."/>
        </authorList>
    </citation>
    <scope>NUCLEOTIDE SEQUENCE [LARGE SCALE GENOMIC DNA]</scope>
    <source>
        <strain evidence="4">HQ1</strain>
    </source>
</reference>
<gene>
    <name evidence="4" type="ORF">MPDQ_000236</name>
</gene>
<keyword evidence="3" id="KW-0949">S-adenosyl-L-methionine</keyword>
<dbReference type="PANTHER" id="PTHR13393:SF0">
    <property type="entry name" value="RNA N6-ADENOSINE-METHYLTRANSFERASE METTL16"/>
    <property type="match status" value="1"/>
</dbReference>
<dbReference type="PANTHER" id="PTHR13393">
    <property type="entry name" value="SAM-DEPENDENT METHYLTRANSFERASE"/>
    <property type="match status" value="1"/>
</dbReference>
<evidence type="ECO:0000256" key="3">
    <source>
        <dbReference type="PIRSR" id="PIRSR037350-1"/>
    </source>
</evidence>
<accession>A0A507R476</accession>
<evidence type="ECO:0000313" key="4">
    <source>
        <dbReference type="EMBL" id="TQB76412.1"/>
    </source>
</evidence>
<dbReference type="InterPro" id="IPR029063">
    <property type="entry name" value="SAM-dependent_MTases_sf"/>
</dbReference>
<dbReference type="CDD" id="cd02440">
    <property type="entry name" value="AdoMet_MTases"/>
    <property type="match status" value="1"/>
</dbReference>
<dbReference type="EMBL" id="VIFY01000010">
    <property type="protein sequence ID" value="TQB76412.1"/>
    <property type="molecule type" value="Genomic_DNA"/>
</dbReference>
<dbReference type="GO" id="GO:0005634">
    <property type="term" value="C:nucleus"/>
    <property type="evidence" value="ECO:0007669"/>
    <property type="project" value="TreeGrafter"/>
</dbReference>
<dbReference type="GO" id="GO:0070475">
    <property type="term" value="P:rRNA base methylation"/>
    <property type="evidence" value="ECO:0007669"/>
    <property type="project" value="TreeGrafter"/>
</dbReference>
<protein>
    <submittedName>
        <fullName evidence="4">Uncharacterized protein</fullName>
    </submittedName>
</protein>
<dbReference type="InterPro" id="IPR010286">
    <property type="entry name" value="METTL16/RlmF"/>
</dbReference>
<organism evidence="4 5">
    <name type="scientific">Monascus purpureus</name>
    <name type="common">Red mold</name>
    <name type="synonym">Monascus anka</name>
    <dbReference type="NCBI Taxonomy" id="5098"/>
    <lineage>
        <taxon>Eukaryota</taxon>
        <taxon>Fungi</taxon>
        <taxon>Dikarya</taxon>
        <taxon>Ascomycota</taxon>
        <taxon>Pezizomycotina</taxon>
        <taxon>Eurotiomycetes</taxon>
        <taxon>Eurotiomycetidae</taxon>
        <taxon>Eurotiales</taxon>
        <taxon>Aspergillaceae</taxon>
        <taxon>Monascus</taxon>
    </lineage>
</organism>